<dbReference type="STRING" id="1579979.WM2015_2743"/>
<keyword evidence="2" id="KW-1185">Reference proteome</keyword>
<dbReference type="OrthoDB" id="5800759at2"/>
<dbReference type="RefSeq" id="WP_049726610.1">
    <property type="nucleotide sequence ID" value="NZ_CP012154.1"/>
</dbReference>
<dbReference type="Proteomes" id="UP000066624">
    <property type="component" value="Chromosome"/>
</dbReference>
<reference evidence="1 2" key="1">
    <citation type="submission" date="2015-07" db="EMBL/GenBank/DDBJ databases">
        <authorList>
            <person name="Noorani M."/>
        </authorList>
    </citation>
    <scope>NUCLEOTIDE SEQUENCE [LARGE SCALE GENOMIC DNA]</scope>
    <source>
        <strain evidence="1 2">KCTC 42284</strain>
    </source>
</reference>
<name>A0A0K0XZK1_9GAMM</name>
<gene>
    <name evidence="1" type="ORF">WM2015_2743</name>
</gene>
<accession>A0A0K0XZK1</accession>
<protein>
    <submittedName>
        <fullName evidence="1">Uncharacterized protein</fullName>
    </submittedName>
</protein>
<organism evidence="1 2">
    <name type="scientific">Wenzhouxiangella marina</name>
    <dbReference type="NCBI Taxonomy" id="1579979"/>
    <lineage>
        <taxon>Bacteria</taxon>
        <taxon>Pseudomonadati</taxon>
        <taxon>Pseudomonadota</taxon>
        <taxon>Gammaproteobacteria</taxon>
        <taxon>Chromatiales</taxon>
        <taxon>Wenzhouxiangellaceae</taxon>
        <taxon>Wenzhouxiangella</taxon>
    </lineage>
</organism>
<evidence type="ECO:0000313" key="2">
    <source>
        <dbReference type="Proteomes" id="UP000066624"/>
    </source>
</evidence>
<dbReference type="EMBL" id="CP012154">
    <property type="protein sequence ID" value="AKS43100.1"/>
    <property type="molecule type" value="Genomic_DNA"/>
</dbReference>
<dbReference type="AlphaFoldDB" id="A0A0K0XZK1"/>
<evidence type="ECO:0000313" key="1">
    <source>
        <dbReference type="EMBL" id="AKS43100.1"/>
    </source>
</evidence>
<dbReference type="KEGG" id="wma:WM2015_2743"/>
<sequence length="290" mass="32759">MSQMTARSPDGDVNWLVDAMSRMVRPVVRFSVGRISCSALVDLVRLTYVQEARAYLQAQNPDRKVTRSALALLCGMDGRAIKTFEDSANRDYVASDVCSEASILDRWTTDETFLDPDSGEPAELLIHGPHATFQRLVTRAAGRAVTVQTALEKLLDSGNVELSEDDTRVRLLDPFYQPVRPSERTTIEASSLAMSRLGRAVMHNIDRYGNNQPPWLQQDRWSTRIPSQRVDEIRTEVRSLLERHIREFEDYLGGEEDPPSEPEQCLVGVGWYYWEQCPESSWPGASSPKP</sequence>
<proteinExistence type="predicted"/>